<dbReference type="InterPro" id="IPR013786">
    <property type="entry name" value="AcylCoA_DH/ox_N"/>
</dbReference>
<dbReference type="InterPro" id="IPR052547">
    <property type="entry name" value="Mito_Isobutyryl-CoADH"/>
</dbReference>
<evidence type="ECO:0000313" key="2">
    <source>
        <dbReference type="EMBL" id="GAH87209.1"/>
    </source>
</evidence>
<proteinExistence type="predicted"/>
<dbReference type="InterPro" id="IPR009100">
    <property type="entry name" value="AcylCoA_DH/oxidase_NM_dom_sf"/>
</dbReference>
<organism evidence="2">
    <name type="scientific">marine sediment metagenome</name>
    <dbReference type="NCBI Taxonomy" id="412755"/>
    <lineage>
        <taxon>unclassified sequences</taxon>
        <taxon>metagenomes</taxon>
        <taxon>ecological metagenomes</taxon>
    </lineage>
</organism>
<dbReference type="Pfam" id="PF02771">
    <property type="entry name" value="Acyl-CoA_dh_N"/>
    <property type="match status" value="1"/>
</dbReference>
<dbReference type="Gene3D" id="1.10.540.10">
    <property type="entry name" value="Acyl-CoA dehydrogenase/oxidase, N-terminal domain"/>
    <property type="match status" value="1"/>
</dbReference>
<dbReference type="EMBL" id="BARU01037352">
    <property type="protein sequence ID" value="GAH87209.1"/>
    <property type="molecule type" value="Genomic_DNA"/>
</dbReference>
<feature type="domain" description="Acyl-CoA dehydrogenase/oxidase N-terminal" evidence="1">
    <location>
        <begin position="7"/>
        <end position="71"/>
    </location>
</feature>
<protein>
    <recommendedName>
        <fullName evidence="1">Acyl-CoA dehydrogenase/oxidase N-terminal domain-containing protein</fullName>
    </recommendedName>
</protein>
<dbReference type="SUPFAM" id="SSF56645">
    <property type="entry name" value="Acyl-CoA dehydrogenase NM domain-like"/>
    <property type="match status" value="1"/>
</dbReference>
<dbReference type="InterPro" id="IPR037069">
    <property type="entry name" value="AcylCoA_DH/ox_N_sf"/>
</dbReference>
<name>X1KAE3_9ZZZZ</name>
<dbReference type="PANTHER" id="PTHR43831">
    <property type="entry name" value="ISOBUTYRYL-COA DEHYDROGENASE"/>
    <property type="match status" value="1"/>
</dbReference>
<comment type="caution">
    <text evidence="2">The sequence shown here is derived from an EMBL/GenBank/DDBJ whole genome shotgun (WGS) entry which is preliminary data.</text>
</comment>
<feature type="non-terminal residue" evidence="2">
    <location>
        <position position="72"/>
    </location>
</feature>
<gene>
    <name evidence="2" type="ORF">S03H2_58226</name>
</gene>
<reference evidence="2" key="1">
    <citation type="journal article" date="2014" name="Front. Microbiol.">
        <title>High frequency of phylogenetically diverse reductive dehalogenase-homologous genes in deep subseafloor sedimentary metagenomes.</title>
        <authorList>
            <person name="Kawai M."/>
            <person name="Futagami T."/>
            <person name="Toyoda A."/>
            <person name="Takaki Y."/>
            <person name="Nishi S."/>
            <person name="Hori S."/>
            <person name="Arai W."/>
            <person name="Tsubouchi T."/>
            <person name="Morono Y."/>
            <person name="Uchiyama I."/>
            <person name="Ito T."/>
            <person name="Fujiyama A."/>
            <person name="Inagaki F."/>
            <person name="Takami H."/>
        </authorList>
    </citation>
    <scope>NUCLEOTIDE SEQUENCE</scope>
    <source>
        <strain evidence="2">Expedition CK06-06</strain>
    </source>
</reference>
<sequence>MIDFTLTEEQEALKKLARSFAKNEIRPIAKEVDQNPDPDKSFPWEVIKKGLQLGLGTILIPEKYGGYGGGPL</sequence>
<dbReference type="AlphaFoldDB" id="X1KAE3"/>
<evidence type="ECO:0000259" key="1">
    <source>
        <dbReference type="Pfam" id="PF02771"/>
    </source>
</evidence>
<dbReference type="PANTHER" id="PTHR43831:SF1">
    <property type="entry name" value="ISOBUTYRYL-COA DEHYDROGENASE, MITOCHONDRIAL"/>
    <property type="match status" value="1"/>
</dbReference>
<accession>X1KAE3</accession>
<dbReference type="GO" id="GO:0050660">
    <property type="term" value="F:flavin adenine dinucleotide binding"/>
    <property type="evidence" value="ECO:0007669"/>
    <property type="project" value="InterPro"/>
</dbReference>
<dbReference type="GO" id="GO:0016627">
    <property type="term" value="F:oxidoreductase activity, acting on the CH-CH group of donors"/>
    <property type="evidence" value="ECO:0007669"/>
    <property type="project" value="InterPro"/>
</dbReference>